<dbReference type="NCBIfam" id="TIGR00390">
    <property type="entry name" value="hslU"/>
    <property type="match status" value="1"/>
</dbReference>
<feature type="domain" description="Clp ATPase C-terminal" evidence="9">
    <location>
        <begin position="344"/>
        <end position="438"/>
    </location>
</feature>
<dbReference type="CDD" id="cd19498">
    <property type="entry name" value="RecA-like_HslU"/>
    <property type="match status" value="1"/>
</dbReference>
<organism evidence="10 11">
    <name type="scientific">Tectimicrobiota bacterium</name>
    <dbReference type="NCBI Taxonomy" id="2528274"/>
    <lineage>
        <taxon>Bacteria</taxon>
        <taxon>Pseudomonadati</taxon>
        <taxon>Nitrospinota/Tectimicrobiota group</taxon>
        <taxon>Candidatus Tectimicrobiota</taxon>
    </lineage>
</organism>
<evidence type="ECO:0000256" key="1">
    <source>
        <dbReference type="ARBA" id="ARBA00004496"/>
    </source>
</evidence>
<dbReference type="NCBIfam" id="NF003544">
    <property type="entry name" value="PRK05201.1"/>
    <property type="match status" value="1"/>
</dbReference>
<dbReference type="PANTHER" id="PTHR48102">
    <property type="entry name" value="ATP-DEPENDENT CLP PROTEASE ATP-BINDING SUBUNIT CLPX-LIKE, MITOCHONDRIAL-RELATED"/>
    <property type="match status" value="1"/>
</dbReference>
<feature type="binding site" evidence="7">
    <location>
        <position position="402"/>
    </location>
    <ligand>
        <name>ATP</name>
        <dbReference type="ChEBI" id="CHEBI:30616"/>
    </ligand>
</feature>
<dbReference type="GO" id="GO:0008233">
    <property type="term" value="F:peptidase activity"/>
    <property type="evidence" value="ECO:0007669"/>
    <property type="project" value="UniProtKB-KW"/>
</dbReference>
<comment type="caution">
    <text evidence="10">The sequence shown here is derived from an EMBL/GenBank/DDBJ whole genome shotgun (WGS) entry which is preliminary data.</text>
</comment>
<keyword evidence="4 7" id="KW-0547">Nucleotide-binding</keyword>
<evidence type="ECO:0000256" key="7">
    <source>
        <dbReference type="HAMAP-Rule" id="MF_00249"/>
    </source>
</evidence>
<dbReference type="Pfam" id="PF07724">
    <property type="entry name" value="AAA_2"/>
    <property type="match status" value="1"/>
</dbReference>
<comment type="function">
    <text evidence="7">ATPase subunit of a proteasome-like degradation complex; this subunit has chaperone activity. The binding of ATP and its subsequent hydrolysis by HslU are essential for unfolding of protein substrates subsequently hydrolyzed by HslV. HslU recognizes the N-terminal part of its protein substrates and unfolds these before they are guided to HslV for hydrolysis.</text>
</comment>
<dbReference type="Pfam" id="PF00004">
    <property type="entry name" value="AAA"/>
    <property type="match status" value="1"/>
</dbReference>
<gene>
    <name evidence="7 10" type="primary">hslU</name>
    <name evidence="10" type="ORF">HYY65_07685</name>
</gene>
<reference evidence="10" key="1">
    <citation type="submission" date="2020-07" db="EMBL/GenBank/DDBJ databases">
        <title>Huge and variable diversity of episymbiotic CPR bacteria and DPANN archaea in groundwater ecosystems.</title>
        <authorList>
            <person name="He C.Y."/>
            <person name="Keren R."/>
            <person name="Whittaker M."/>
            <person name="Farag I.F."/>
            <person name="Doudna J."/>
            <person name="Cate J.H.D."/>
            <person name="Banfield J.F."/>
        </authorList>
    </citation>
    <scope>NUCLEOTIDE SEQUENCE</scope>
    <source>
        <strain evidence="10">NC_groundwater_717_Ag_S-0.2um_59_8</strain>
    </source>
</reference>
<evidence type="ECO:0000313" key="11">
    <source>
        <dbReference type="Proteomes" id="UP000741360"/>
    </source>
</evidence>
<comment type="similarity">
    <text evidence="2 7">Belongs to the ClpX chaperone family. HslU subfamily.</text>
</comment>
<protein>
    <recommendedName>
        <fullName evidence="7">ATP-dependent protease ATPase subunit HslU</fullName>
    </recommendedName>
    <alternativeName>
        <fullName evidence="7">Unfoldase HslU</fullName>
    </alternativeName>
</protein>
<dbReference type="SMART" id="SM00382">
    <property type="entry name" value="AAA"/>
    <property type="match status" value="1"/>
</dbReference>
<proteinExistence type="inferred from homology"/>
<dbReference type="EMBL" id="JACPSX010000144">
    <property type="protein sequence ID" value="MBI3014922.1"/>
    <property type="molecule type" value="Genomic_DNA"/>
</dbReference>
<keyword evidence="10" id="KW-0378">Hydrolase</keyword>
<dbReference type="InterPro" id="IPR050052">
    <property type="entry name" value="ATP-dep_Clp_protease_ClpX"/>
</dbReference>
<keyword evidence="5 7" id="KW-0067">ATP-binding</keyword>
<evidence type="ECO:0000256" key="2">
    <source>
        <dbReference type="ARBA" id="ARBA00009771"/>
    </source>
</evidence>
<dbReference type="InterPro" id="IPR004491">
    <property type="entry name" value="HslU"/>
</dbReference>
<dbReference type="InterPro" id="IPR027417">
    <property type="entry name" value="P-loop_NTPase"/>
</dbReference>
<comment type="subunit">
    <text evidence="7">A double ring-shaped homohexamer of HslV is capped on each side by a ring-shaped HslU homohexamer. The assembly of the HslU/HslV complex is dependent on binding of ATP.</text>
</comment>
<dbReference type="SUPFAM" id="SSF52540">
    <property type="entry name" value="P-loop containing nucleoside triphosphate hydrolases"/>
    <property type="match status" value="1"/>
</dbReference>
<dbReference type="SMART" id="SM01086">
    <property type="entry name" value="ClpB_D2-small"/>
    <property type="match status" value="1"/>
</dbReference>
<sequence>MEELTPAEIVRELDRYIVGQAEAKRAVAVALRNRWRRQHLPPELREEVAPKNIIMIGPTGVGKTEIARRLARLASSPFLKIEASKFTEVGYVGRDVDSIIRDLAEIAKNMVRQEKTQEVREQAAAHAEDRLLDLLLPSPPTLTRDFEKGEGLDDLGQQHYSQTREKFRSYLREGKLQDREVELEVAERGIPLIEILPGSGMEEMDIQIKDMLGSLFPQRKKRRRVNVPEALRLLTEQEAQKLIDMDKVIQEAIERVEQSGIVFLDELDKVAGREGGHGPDVSREGVQRDLLPIIEGSTVSTKYGAVRTDHILFIAAGAFHVSKPSDLIPELQGRFPIRVELESLSKEDFIRILTEPQNALIKQYTALLATEGIEIQFTPEAIDEIASLAALVNERTENIGARRLHTVMEKLLEEISFRGPELRGQKVSIDAAYVRNQLQNLAQDQDLSRYIL</sequence>
<feature type="domain" description="AAA+ ATPase" evidence="8">
    <location>
        <begin position="49"/>
        <end position="341"/>
    </location>
</feature>
<dbReference type="AlphaFoldDB" id="A0A932GPP6"/>
<accession>A0A932GPP6</accession>
<evidence type="ECO:0000259" key="8">
    <source>
        <dbReference type="SMART" id="SM00382"/>
    </source>
</evidence>
<dbReference type="FunFam" id="3.40.50.300:FF:000220">
    <property type="entry name" value="ATP-dependent protease ATPase subunit HslU"/>
    <property type="match status" value="1"/>
</dbReference>
<feature type="binding site" evidence="7">
    <location>
        <position position="18"/>
    </location>
    <ligand>
        <name>ATP</name>
        <dbReference type="ChEBI" id="CHEBI:30616"/>
    </ligand>
</feature>
<keyword evidence="6 7" id="KW-0143">Chaperone</keyword>
<dbReference type="HAMAP" id="MF_00249">
    <property type="entry name" value="HslU"/>
    <property type="match status" value="1"/>
</dbReference>
<evidence type="ECO:0000259" key="9">
    <source>
        <dbReference type="SMART" id="SM01086"/>
    </source>
</evidence>
<dbReference type="Proteomes" id="UP000741360">
    <property type="component" value="Unassembled WGS sequence"/>
</dbReference>
<feature type="binding site" evidence="7">
    <location>
        <begin position="60"/>
        <end position="65"/>
    </location>
    <ligand>
        <name>ATP</name>
        <dbReference type="ChEBI" id="CHEBI:30616"/>
    </ligand>
</feature>
<feature type="binding site" evidence="7">
    <location>
        <position position="330"/>
    </location>
    <ligand>
        <name>ATP</name>
        <dbReference type="ChEBI" id="CHEBI:30616"/>
    </ligand>
</feature>
<dbReference type="PANTHER" id="PTHR48102:SF3">
    <property type="entry name" value="ATP-DEPENDENT PROTEASE ATPASE SUBUNIT HSLU"/>
    <property type="match status" value="1"/>
</dbReference>
<name>A0A932GPP6_UNCTE</name>
<keyword evidence="3 7" id="KW-0963">Cytoplasm</keyword>
<dbReference type="GO" id="GO:0005524">
    <property type="term" value="F:ATP binding"/>
    <property type="evidence" value="ECO:0007669"/>
    <property type="project" value="UniProtKB-UniRule"/>
</dbReference>
<dbReference type="InterPro" id="IPR003959">
    <property type="entry name" value="ATPase_AAA_core"/>
</dbReference>
<dbReference type="Gene3D" id="1.10.8.60">
    <property type="match status" value="1"/>
</dbReference>
<dbReference type="GO" id="GO:0009376">
    <property type="term" value="C:HslUV protease complex"/>
    <property type="evidence" value="ECO:0007669"/>
    <property type="project" value="UniProtKB-UniRule"/>
</dbReference>
<dbReference type="GO" id="GO:0036402">
    <property type="term" value="F:proteasome-activating activity"/>
    <property type="evidence" value="ECO:0007669"/>
    <property type="project" value="UniProtKB-UniRule"/>
</dbReference>
<dbReference type="Gene3D" id="1.10.8.10">
    <property type="entry name" value="DNA helicase RuvA subunit, C-terminal domain"/>
    <property type="match status" value="1"/>
</dbReference>
<dbReference type="GO" id="GO:0016887">
    <property type="term" value="F:ATP hydrolysis activity"/>
    <property type="evidence" value="ECO:0007669"/>
    <property type="project" value="InterPro"/>
</dbReference>
<feature type="binding site" evidence="7">
    <location>
        <position position="265"/>
    </location>
    <ligand>
        <name>ATP</name>
        <dbReference type="ChEBI" id="CHEBI:30616"/>
    </ligand>
</feature>
<dbReference type="GO" id="GO:0043335">
    <property type="term" value="P:protein unfolding"/>
    <property type="evidence" value="ECO:0007669"/>
    <property type="project" value="UniProtKB-UniRule"/>
</dbReference>
<evidence type="ECO:0000256" key="5">
    <source>
        <dbReference type="ARBA" id="ARBA00022840"/>
    </source>
</evidence>
<dbReference type="InterPro" id="IPR003593">
    <property type="entry name" value="AAA+_ATPase"/>
</dbReference>
<evidence type="ECO:0000313" key="10">
    <source>
        <dbReference type="EMBL" id="MBI3014922.1"/>
    </source>
</evidence>
<dbReference type="FunFam" id="3.40.50.300:FF:000213">
    <property type="entry name" value="ATP-dependent protease ATPase subunit HslU"/>
    <property type="match status" value="1"/>
</dbReference>
<keyword evidence="10" id="KW-0645">Protease</keyword>
<dbReference type="InterPro" id="IPR019489">
    <property type="entry name" value="Clp_ATPase_C"/>
</dbReference>
<comment type="subcellular location">
    <subcellularLocation>
        <location evidence="1 7">Cytoplasm</location>
    </subcellularLocation>
</comment>
<evidence type="ECO:0000256" key="6">
    <source>
        <dbReference type="ARBA" id="ARBA00023186"/>
    </source>
</evidence>
<dbReference type="Gene3D" id="3.40.50.300">
    <property type="entry name" value="P-loop containing nucleotide triphosphate hydrolases"/>
    <property type="match status" value="2"/>
</dbReference>
<evidence type="ECO:0000256" key="4">
    <source>
        <dbReference type="ARBA" id="ARBA00022741"/>
    </source>
</evidence>
<evidence type="ECO:0000256" key="3">
    <source>
        <dbReference type="ARBA" id="ARBA00022490"/>
    </source>
</evidence>